<accession>A0ACC2V0G4</accession>
<name>A0ACC2V0G4_9TREE</name>
<protein>
    <submittedName>
        <fullName evidence="1">Uncharacterized protein</fullName>
    </submittedName>
</protein>
<evidence type="ECO:0000313" key="2">
    <source>
        <dbReference type="Proteomes" id="UP001241377"/>
    </source>
</evidence>
<gene>
    <name evidence="1" type="ORF">QFC19_008702</name>
</gene>
<reference evidence="1" key="1">
    <citation type="submission" date="2023-04" db="EMBL/GenBank/DDBJ databases">
        <title>Draft Genome sequencing of Naganishia species isolated from polar environments using Oxford Nanopore Technology.</title>
        <authorList>
            <person name="Leo P."/>
            <person name="Venkateswaran K."/>
        </authorList>
    </citation>
    <scope>NUCLEOTIDE SEQUENCE</scope>
    <source>
        <strain evidence="1">MNA-CCFEE 5261</strain>
    </source>
</reference>
<proteinExistence type="predicted"/>
<comment type="caution">
    <text evidence="1">The sequence shown here is derived from an EMBL/GenBank/DDBJ whole genome shotgun (WGS) entry which is preliminary data.</text>
</comment>
<dbReference type="Proteomes" id="UP001241377">
    <property type="component" value="Unassembled WGS sequence"/>
</dbReference>
<sequence>MSALGLLPAGPPDDPHATHLVAPAAPNFGFLYRPVGLSQREEDALRIHVLLLFYDDHALLWSSLEQHFHGLDEKRLNAAIAHLEQIDAVEVEPAPAPNPWSPDDALVRLIPHPPPAEENTPPINQTLPLPWPGSHVYSPVVPATPGPPAFGFPVLLSETAYHAEQASEFPFPGSVSAGAAAFSSGRAVAGGRRRSGPGSRGATVPGLTLTQVNPSSLFDQGSQTPRATLSATPTTITPAGISTFPPFDVHRLLPNTTVTPPSSDRWMSEENSPWLEPVDDAGERGWMNKRLGDAMSGVDYLDLDDVKEQAGAAALRVGNQESKTLSTSTNVAATAATNKTKVSVPSHGLPLSFEQDETLDIVKLAMVASSKRSNPHATAALSSRTPSKKGRERGVSFADADEINEFHPPRSYEQNHAEWQDDIDQEDAGGHVKTPIPNPGGGWMRRLEKAYSYG</sequence>
<evidence type="ECO:0000313" key="1">
    <source>
        <dbReference type="EMBL" id="KAJ9092489.1"/>
    </source>
</evidence>
<dbReference type="EMBL" id="JASBWR010000135">
    <property type="protein sequence ID" value="KAJ9092489.1"/>
    <property type="molecule type" value="Genomic_DNA"/>
</dbReference>
<keyword evidence="2" id="KW-1185">Reference proteome</keyword>
<organism evidence="1 2">
    <name type="scientific">Naganishia cerealis</name>
    <dbReference type="NCBI Taxonomy" id="610337"/>
    <lineage>
        <taxon>Eukaryota</taxon>
        <taxon>Fungi</taxon>
        <taxon>Dikarya</taxon>
        <taxon>Basidiomycota</taxon>
        <taxon>Agaricomycotina</taxon>
        <taxon>Tremellomycetes</taxon>
        <taxon>Filobasidiales</taxon>
        <taxon>Filobasidiaceae</taxon>
        <taxon>Naganishia</taxon>
    </lineage>
</organism>